<evidence type="ECO:0000313" key="2">
    <source>
        <dbReference type="Proteomes" id="UP000009230"/>
    </source>
</evidence>
<dbReference type="Proteomes" id="UP000009230">
    <property type="component" value="Chromosome"/>
</dbReference>
<dbReference type="OrthoDB" id="6103708at2"/>
<accession>F6CYN1</accession>
<protein>
    <submittedName>
        <fullName evidence="1">Uncharacterized protein</fullName>
    </submittedName>
</protein>
<sequence length="193" mass="21828">MSDIHLVQINQLDKLRSAWQPAVEFLFGQPVPEANFTGFEVLEELAKPQVVLDEIQTYQYKIQIPARSFTNDVILLADVLQEMVKGLWPVESKDTETSALCEGVAIFGAITGIKQVFGDESVDSFLNALREQAFAYYDAFSYVAVLLADDPQAIKKLRDVQPFLYKLVKSDFETANVEVERKMKDILLLTFRG</sequence>
<proteinExistence type="predicted"/>
<evidence type="ECO:0000313" key="1">
    <source>
        <dbReference type="EMBL" id="AEF55713.1"/>
    </source>
</evidence>
<dbReference type="HOGENOM" id="CLU_1407309_0_0_6"/>
<dbReference type="RefSeq" id="WP_013797185.1">
    <property type="nucleotide sequence ID" value="NC_015559.1"/>
</dbReference>
<gene>
    <name evidence="1" type="ordered locus">Mar181_2682</name>
</gene>
<dbReference type="STRING" id="491952.Mar181_2682"/>
<organism evidence="1 2">
    <name type="scientific">Marinomonas posidonica (strain CECT 7376 / NCIMB 14433 / IVIA-Po-181)</name>
    <dbReference type="NCBI Taxonomy" id="491952"/>
    <lineage>
        <taxon>Bacteria</taxon>
        <taxon>Pseudomonadati</taxon>
        <taxon>Pseudomonadota</taxon>
        <taxon>Gammaproteobacteria</taxon>
        <taxon>Oceanospirillales</taxon>
        <taxon>Oceanospirillaceae</taxon>
        <taxon>Marinomonas</taxon>
    </lineage>
</organism>
<dbReference type="EMBL" id="CP002771">
    <property type="protein sequence ID" value="AEF55713.1"/>
    <property type="molecule type" value="Genomic_DNA"/>
</dbReference>
<dbReference type="AlphaFoldDB" id="F6CYN1"/>
<name>F6CYN1_MARPP</name>
<reference evidence="1 2" key="1">
    <citation type="journal article" date="2012" name="Stand. Genomic Sci.">
        <title>Complete genome sequence of Marinomonas posidonica type strain (IVIA-Po-181(T)).</title>
        <authorList>
            <person name="Lucas-Elio P."/>
            <person name="Goodwin L."/>
            <person name="Woyke T."/>
            <person name="Pitluck S."/>
            <person name="Nolan M."/>
            <person name="Kyrpides N.C."/>
            <person name="Detter J.C."/>
            <person name="Copeland A."/>
            <person name="Lu M."/>
            <person name="Bruce D."/>
            <person name="Detter C."/>
            <person name="Tapia R."/>
            <person name="Han S."/>
            <person name="Land M.L."/>
            <person name="Ivanova N."/>
            <person name="Mikhailova N."/>
            <person name="Johnston A.W."/>
            <person name="Sanchez-Amat A."/>
        </authorList>
    </citation>
    <scope>NUCLEOTIDE SEQUENCE [LARGE SCALE GENOMIC DNA]</scope>
    <source>
        <strain evidence="2">CECT 7376 / NCIMB 14433 / IVIA-Po-181</strain>
    </source>
</reference>
<dbReference type="KEGG" id="mpc:Mar181_2682"/>
<keyword evidence="2" id="KW-1185">Reference proteome</keyword>